<evidence type="ECO:0000256" key="9">
    <source>
        <dbReference type="SAM" id="MobiDB-lite"/>
    </source>
</evidence>
<reference evidence="11" key="1">
    <citation type="submission" date="2017-04" db="EMBL/GenBank/DDBJ databases">
        <title>Population genomics of picophytoplankton unveils novel chromosome hypervariability.</title>
        <authorList>
            <consortium name="DOE Joint Genome Institute"/>
            <person name="Blanc-Mathieu R."/>
            <person name="Krasovec M."/>
            <person name="Hebrard M."/>
            <person name="Yau S."/>
            <person name="Desgranges E."/>
            <person name="Martin J."/>
            <person name="Schackwitz W."/>
            <person name="Kuo A."/>
            <person name="Salin G."/>
            <person name="Donnadieu C."/>
            <person name="Desdevises Y."/>
            <person name="Sanchez-Ferandin S."/>
            <person name="Moreau H."/>
            <person name="Rivals E."/>
            <person name="Grigoriev I.V."/>
            <person name="Grimsley N."/>
            <person name="Eyre-Walker A."/>
            <person name="Piganeau G."/>
        </authorList>
    </citation>
    <scope>NUCLEOTIDE SEQUENCE [LARGE SCALE GENOMIC DNA]</scope>
    <source>
        <strain evidence="11">RCC 1115</strain>
    </source>
</reference>
<feature type="domain" description="RING-type" evidence="10">
    <location>
        <begin position="561"/>
        <end position="602"/>
    </location>
</feature>
<dbReference type="EC" id="2.3.2.27" evidence="2"/>
<dbReference type="InterPro" id="IPR001841">
    <property type="entry name" value="Znf_RING"/>
</dbReference>
<dbReference type="Proteomes" id="UP000195557">
    <property type="component" value="Unassembled WGS sequence"/>
</dbReference>
<sequence>MRDASDDEASASSISDDEASASSSSDDDAVEAFISRETKKKELELFEQLLTRIRRARERDVDEILGASAEERACDPEGLRWAPEAGLGAERVTRNASPAFGGRGSSDEDVGRVARWPLKRCGRIRETIDIDAGNAIDEEDLVTGAYGYSIEELERLESAGLIRERRGPATACERHFRRWGRVWEGTISIPGSGGDDESPYAFQVLWYDAVAGRYLISHTAQGDEQLCHLTMNDDGDGETMSISYADNETYCSGTIHRDTGVISGTVGQLVRAEEGFFEQSDSSRNTFTLTPVDFEGERPTTCETQAQIARVKLRHHLVAQWSRGANVLPETYSAIQHVKDHMRSEHMCAYLLRKISHETLLMRMVYEPLTEKERDLERNLKSHDVDEEPSMILEFDEREREVARMLWATFPTPGVLDTTLVGRERDWCHIWTMERMNAELLSCKFRMYSRVLRDREFPTSDYKENFTNEFKTLRHTCHIEMNRVVNNMNLLLWRMFYGSEVSRIERQILIKNMVGILRVEEARMLIAYENVDKALRECDARLPLDAIERRLSVAADESYTCSICLLEIDKGEEVLTLDCSHSFHPPCCAQWLHAHATCPNCRTILT</sequence>
<keyword evidence="7" id="KW-0862">Zinc</keyword>
<dbReference type="CDD" id="cd16454">
    <property type="entry name" value="RING-H2_PA-TM-RING"/>
    <property type="match status" value="1"/>
</dbReference>
<evidence type="ECO:0000256" key="1">
    <source>
        <dbReference type="ARBA" id="ARBA00000900"/>
    </source>
</evidence>
<evidence type="ECO:0000256" key="2">
    <source>
        <dbReference type="ARBA" id="ARBA00012483"/>
    </source>
</evidence>
<evidence type="ECO:0000313" key="11">
    <source>
        <dbReference type="EMBL" id="OUS43225.1"/>
    </source>
</evidence>
<name>A0A1Y5I876_OSTTA</name>
<dbReference type="Gene3D" id="3.30.40.10">
    <property type="entry name" value="Zinc/RING finger domain, C3HC4 (zinc finger)"/>
    <property type="match status" value="1"/>
</dbReference>
<dbReference type="InterPro" id="IPR013083">
    <property type="entry name" value="Znf_RING/FYVE/PHD"/>
</dbReference>
<dbReference type="GO" id="GO:0008270">
    <property type="term" value="F:zinc ion binding"/>
    <property type="evidence" value="ECO:0007669"/>
    <property type="project" value="UniProtKB-KW"/>
</dbReference>
<evidence type="ECO:0000256" key="6">
    <source>
        <dbReference type="ARBA" id="ARBA00022786"/>
    </source>
</evidence>
<keyword evidence="4" id="KW-0479">Metal-binding</keyword>
<dbReference type="GO" id="GO:0061630">
    <property type="term" value="F:ubiquitin protein ligase activity"/>
    <property type="evidence" value="ECO:0007669"/>
    <property type="project" value="UniProtKB-EC"/>
</dbReference>
<dbReference type="EMBL" id="KZ155832">
    <property type="protein sequence ID" value="OUS43225.1"/>
    <property type="molecule type" value="Genomic_DNA"/>
</dbReference>
<keyword evidence="5 8" id="KW-0863">Zinc-finger</keyword>
<feature type="region of interest" description="Disordered" evidence="9">
    <location>
        <begin position="1"/>
        <end position="29"/>
    </location>
</feature>
<dbReference type="PANTHER" id="PTHR22937">
    <property type="entry name" value="E3 UBIQUITIN-PROTEIN LIGASE RNF165"/>
    <property type="match status" value="1"/>
</dbReference>
<evidence type="ECO:0000256" key="3">
    <source>
        <dbReference type="ARBA" id="ARBA00022679"/>
    </source>
</evidence>
<dbReference type="SMART" id="SM00184">
    <property type="entry name" value="RING"/>
    <property type="match status" value="1"/>
</dbReference>
<evidence type="ECO:0000256" key="8">
    <source>
        <dbReference type="PROSITE-ProRule" id="PRU00175"/>
    </source>
</evidence>
<keyword evidence="6" id="KW-0833">Ubl conjugation pathway</keyword>
<evidence type="ECO:0000256" key="7">
    <source>
        <dbReference type="ARBA" id="ARBA00022833"/>
    </source>
</evidence>
<organism evidence="11">
    <name type="scientific">Ostreococcus tauri</name>
    <name type="common">Marine green alga</name>
    <dbReference type="NCBI Taxonomy" id="70448"/>
    <lineage>
        <taxon>Eukaryota</taxon>
        <taxon>Viridiplantae</taxon>
        <taxon>Chlorophyta</taxon>
        <taxon>Mamiellophyceae</taxon>
        <taxon>Mamiellales</taxon>
        <taxon>Bathycoccaceae</taxon>
        <taxon>Ostreococcus</taxon>
    </lineage>
</organism>
<dbReference type="Pfam" id="PF13639">
    <property type="entry name" value="zf-RING_2"/>
    <property type="match status" value="1"/>
</dbReference>
<gene>
    <name evidence="11" type="ORF">BE221DRAFT_219397</name>
</gene>
<evidence type="ECO:0000256" key="4">
    <source>
        <dbReference type="ARBA" id="ARBA00022723"/>
    </source>
</evidence>
<dbReference type="PANTHER" id="PTHR22937:SF65">
    <property type="entry name" value="E3 UBIQUITIN-PROTEIN LIGASE ARK2C"/>
    <property type="match status" value="1"/>
</dbReference>
<evidence type="ECO:0000256" key="5">
    <source>
        <dbReference type="ARBA" id="ARBA00022771"/>
    </source>
</evidence>
<accession>A0A1Y5I876</accession>
<protein>
    <recommendedName>
        <fullName evidence="2">RING-type E3 ubiquitin transferase</fullName>
        <ecNumber evidence="2">2.3.2.27</ecNumber>
    </recommendedName>
</protein>
<dbReference type="AlphaFoldDB" id="A0A1Y5I876"/>
<evidence type="ECO:0000259" key="10">
    <source>
        <dbReference type="PROSITE" id="PS50089"/>
    </source>
</evidence>
<dbReference type="InterPro" id="IPR045191">
    <property type="entry name" value="MBR1/2-like"/>
</dbReference>
<keyword evidence="3" id="KW-0808">Transferase</keyword>
<dbReference type="SUPFAM" id="SSF57850">
    <property type="entry name" value="RING/U-box"/>
    <property type="match status" value="1"/>
</dbReference>
<dbReference type="PROSITE" id="PS50089">
    <property type="entry name" value="ZF_RING_2"/>
    <property type="match status" value="1"/>
</dbReference>
<comment type="catalytic activity">
    <reaction evidence="1">
        <text>S-ubiquitinyl-[E2 ubiquitin-conjugating enzyme]-L-cysteine + [acceptor protein]-L-lysine = [E2 ubiquitin-conjugating enzyme]-L-cysteine + N(6)-ubiquitinyl-[acceptor protein]-L-lysine.</text>
        <dbReference type="EC" id="2.3.2.27"/>
    </reaction>
</comment>
<proteinExistence type="predicted"/>